<keyword evidence="1" id="KW-0472">Membrane</keyword>
<dbReference type="WBParaSite" id="EVEC_0000081701-mRNA-1">
    <property type="protein sequence ID" value="EVEC_0000081701-mRNA-1"/>
    <property type="gene ID" value="EVEC_0000081701"/>
</dbReference>
<reference evidence="4" key="1">
    <citation type="submission" date="2017-02" db="UniProtKB">
        <authorList>
            <consortium name="WormBaseParasite"/>
        </authorList>
    </citation>
    <scope>IDENTIFICATION</scope>
</reference>
<dbReference type="AlphaFoldDB" id="A0A0N4UTY4"/>
<name>A0A0N4UTY4_ENTVE</name>
<protein>
    <submittedName>
        <fullName evidence="4">DUF1624 domain-containing protein</fullName>
    </submittedName>
</protein>
<gene>
    <name evidence="2" type="ORF">EVEC_LOCUS549</name>
</gene>
<evidence type="ECO:0000313" key="4">
    <source>
        <dbReference type="WBParaSite" id="EVEC_0000081701-mRNA-1"/>
    </source>
</evidence>
<evidence type="ECO:0000313" key="2">
    <source>
        <dbReference type="EMBL" id="VDD85406.1"/>
    </source>
</evidence>
<dbReference type="Proteomes" id="UP000274131">
    <property type="component" value="Unassembled WGS sequence"/>
</dbReference>
<reference evidence="2 3" key="2">
    <citation type="submission" date="2018-10" db="EMBL/GenBank/DDBJ databases">
        <authorList>
            <consortium name="Pathogen Informatics"/>
        </authorList>
    </citation>
    <scope>NUCLEOTIDE SEQUENCE [LARGE SCALE GENOMIC DNA]</scope>
</reference>
<keyword evidence="3" id="KW-1185">Reference proteome</keyword>
<evidence type="ECO:0000256" key="1">
    <source>
        <dbReference type="SAM" id="Phobius"/>
    </source>
</evidence>
<organism evidence="4">
    <name type="scientific">Enterobius vermicularis</name>
    <name type="common">Human pinworm</name>
    <dbReference type="NCBI Taxonomy" id="51028"/>
    <lineage>
        <taxon>Eukaryota</taxon>
        <taxon>Metazoa</taxon>
        <taxon>Ecdysozoa</taxon>
        <taxon>Nematoda</taxon>
        <taxon>Chromadorea</taxon>
        <taxon>Rhabditida</taxon>
        <taxon>Spirurina</taxon>
        <taxon>Oxyuridomorpha</taxon>
        <taxon>Oxyuroidea</taxon>
        <taxon>Oxyuridae</taxon>
        <taxon>Enterobius</taxon>
    </lineage>
</organism>
<dbReference type="EMBL" id="UXUI01001219">
    <property type="protein sequence ID" value="VDD85406.1"/>
    <property type="molecule type" value="Genomic_DNA"/>
</dbReference>
<sequence>MRDIQGLRGLAIIYVLIFHLEQLFKATVFLFFFHEKHKQLRLLSSYLVSCC</sequence>
<evidence type="ECO:0000313" key="3">
    <source>
        <dbReference type="Proteomes" id="UP000274131"/>
    </source>
</evidence>
<accession>A0A0N4UTY4</accession>
<keyword evidence="1" id="KW-0812">Transmembrane</keyword>
<feature type="transmembrane region" description="Helical" evidence="1">
    <location>
        <begin position="12"/>
        <end position="33"/>
    </location>
</feature>
<proteinExistence type="predicted"/>
<keyword evidence="1" id="KW-1133">Transmembrane helix</keyword>